<dbReference type="Proteomes" id="UP000724584">
    <property type="component" value="Unassembled WGS sequence"/>
</dbReference>
<organism evidence="1 2">
    <name type="scientific">Chaetomium tenue</name>
    <dbReference type="NCBI Taxonomy" id="1854479"/>
    <lineage>
        <taxon>Eukaryota</taxon>
        <taxon>Fungi</taxon>
        <taxon>Dikarya</taxon>
        <taxon>Ascomycota</taxon>
        <taxon>Pezizomycotina</taxon>
        <taxon>Sordariomycetes</taxon>
        <taxon>Sordariomycetidae</taxon>
        <taxon>Sordariales</taxon>
        <taxon>Chaetomiaceae</taxon>
        <taxon>Chaetomium</taxon>
    </lineage>
</organism>
<protein>
    <submittedName>
        <fullName evidence="1">CmcJ-like methyltransferase</fullName>
    </submittedName>
</protein>
<gene>
    <name evidence="1" type="ORF">F5144DRAFT_479293</name>
</gene>
<comment type="caution">
    <text evidence="1">The sequence shown here is derived from an EMBL/GenBank/DDBJ whole genome shotgun (WGS) entry which is preliminary data.</text>
</comment>
<evidence type="ECO:0000313" key="2">
    <source>
        <dbReference type="Proteomes" id="UP000724584"/>
    </source>
</evidence>
<evidence type="ECO:0000313" key="1">
    <source>
        <dbReference type="EMBL" id="KAH6649419.1"/>
    </source>
</evidence>
<sequence>MVDTTLDYLARDDLYTREKPYAAEFEIAVGDGAQKTNYILTKRPVTIHPIQPWDDFTLDRNGFCVLEEETQLDVAEAITNPSAVEGAFLDQLEAILTRRFPEYKRLEPLEFVVRKRDERFPSEQLALITHEQPACLPHGDYSVRGATLQLNSSFPGQEAYFQGKEFDMIKSFPIGCPDISVWRPLIGPNDDWPLAVCDYTSIDPEKDIIASDRLFEDRIGENQLLFPSDNQRWYYVERQRPDQMLVFRNTDSTGQRAKSFHAAFFNPISCSPPRQSCEARFVAIR</sequence>
<name>A0ACB7PQR8_9PEZI</name>
<accession>A0ACB7PQR8</accession>
<proteinExistence type="predicted"/>
<dbReference type="EMBL" id="JAGIZQ010000001">
    <property type="protein sequence ID" value="KAH6649419.1"/>
    <property type="molecule type" value="Genomic_DNA"/>
</dbReference>
<reference evidence="1 2" key="1">
    <citation type="journal article" date="2021" name="Nat. Commun.">
        <title>Genetic determinants of endophytism in the Arabidopsis root mycobiome.</title>
        <authorList>
            <person name="Mesny F."/>
            <person name="Miyauchi S."/>
            <person name="Thiergart T."/>
            <person name="Pickel B."/>
            <person name="Atanasova L."/>
            <person name="Karlsson M."/>
            <person name="Huettel B."/>
            <person name="Barry K.W."/>
            <person name="Haridas S."/>
            <person name="Chen C."/>
            <person name="Bauer D."/>
            <person name="Andreopoulos W."/>
            <person name="Pangilinan J."/>
            <person name="LaButti K."/>
            <person name="Riley R."/>
            <person name="Lipzen A."/>
            <person name="Clum A."/>
            <person name="Drula E."/>
            <person name="Henrissat B."/>
            <person name="Kohler A."/>
            <person name="Grigoriev I.V."/>
            <person name="Martin F.M."/>
            <person name="Hacquard S."/>
        </authorList>
    </citation>
    <scope>NUCLEOTIDE SEQUENCE [LARGE SCALE GENOMIC DNA]</scope>
    <source>
        <strain evidence="1 2">MPI-SDFR-AT-0079</strain>
    </source>
</reference>
<keyword evidence="2" id="KW-1185">Reference proteome</keyword>